<dbReference type="EMBL" id="BGPR01091679">
    <property type="protein sequence ID" value="GBM24319.1"/>
    <property type="molecule type" value="Genomic_DNA"/>
</dbReference>
<accession>A0A4Y2E4E4</accession>
<dbReference type="EMBL" id="BGPR01091603">
    <property type="protein sequence ID" value="GBM24010.1"/>
    <property type="molecule type" value="Genomic_DNA"/>
</dbReference>
<evidence type="ECO:0000313" key="2">
    <source>
        <dbReference type="EMBL" id="GBM24023.1"/>
    </source>
</evidence>
<evidence type="ECO:0000313" key="4">
    <source>
        <dbReference type="Proteomes" id="UP000499080"/>
    </source>
</evidence>
<organism evidence="1 4">
    <name type="scientific">Araneus ventricosus</name>
    <name type="common">Orbweaver spider</name>
    <name type="synonym">Epeira ventricosa</name>
    <dbReference type="NCBI Taxonomy" id="182803"/>
    <lineage>
        <taxon>Eukaryota</taxon>
        <taxon>Metazoa</taxon>
        <taxon>Ecdysozoa</taxon>
        <taxon>Arthropoda</taxon>
        <taxon>Chelicerata</taxon>
        <taxon>Arachnida</taxon>
        <taxon>Araneae</taxon>
        <taxon>Araneomorphae</taxon>
        <taxon>Entelegynae</taxon>
        <taxon>Araneoidea</taxon>
        <taxon>Araneidae</taxon>
        <taxon>Araneus</taxon>
    </lineage>
</organism>
<evidence type="ECO:0000313" key="3">
    <source>
        <dbReference type="EMBL" id="GBM24319.1"/>
    </source>
</evidence>
<dbReference type="Proteomes" id="UP000499080">
    <property type="component" value="Unassembled WGS sequence"/>
</dbReference>
<comment type="caution">
    <text evidence="1">The sequence shown here is derived from an EMBL/GenBank/DDBJ whole genome shotgun (WGS) entry which is preliminary data.</text>
</comment>
<keyword evidence="4" id="KW-1185">Reference proteome</keyword>
<reference evidence="1 4" key="1">
    <citation type="journal article" date="2019" name="Sci. Rep.">
        <title>Orb-weaving spider Araneus ventricosus genome elucidates the spidroin gene catalogue.</title>
        <authorList>
            <person name="Kono N."/>
            <person name="Nakamura H."/>
            <person name="Ohtoshi R."/>
            <person name="Moran D.A.P."/>
            <person name="Shinohara A."/>
            <person name="Yoshida Y."/>
            <person name="Fujiwara M."/>
            <person name="Mori M."/>
            <person name="Tomita M."/>
            <person name="Arakawa K."/>
        </authorList>
    </citation>
    <scope>NUCLEOTIDE SEQUENCE [LARGE SCALE GENOMIC DNA]</scope>
</reference>
<dbReference type="AlphaFoldDB" id="A0A4Y2E4E4"/>
<proteinExistence type="predicted"/>
<sequence length="99" mass="11443">MVTTVATWSQVHKMLTQAFRCFVDEYSASKALRAAFVLISHHIFFLIHRDPLIRQIFFSLFFSFSAPDQKPKKISPPRTSQPFWIPAVSRQVHAKPPKS</sequence>
<evidence type="ECO:0000313" key="1">
    <source>
        <dbReference type="EMBL" id="GBM24010.1"/>
    </source>
</evidence>
<gene>
    <name evidence="1" type="ORF">AVEN_273376_1</name>
    <name evidence="2" type="ORF">AVEN_47768_1</name>
    <name evidence="3" type="ORF">AVEN_54935_1</name>
</gene>
<protein>
    <submittedName>
        <fullName evidence="1">Uncharacterized protein</fullName>
    </submittedName>
</protein>
<name>A0A4Y2E4E4_ARAVE</name>
<dbReference type="EMBL" id="BGPR01091606">
    <property type="protein sequence ID" value="GBM24023.1"/>
    <property type="molecule type" value="Genomic_DNA"/>
</dbReference>